<dbReference type="EMBL" id="JAACJK010000163">
    <property type="protein sequence ID" value="KAF5325713.1"/>
    <property type="molecule type" value="Genomic_DNA"/>
</dbReference>
<comment type="caution">
    <text evidence="1">The sequence shown here is derived from an EMBL/GenBank/DDBJ whole genome shotgun (WGS) entry which is preliminary data.</text>
</comment>
<dbReference type="PANTHER" id="PTHR24379:SF123">
    <property type="entry name" value="ZINC FINGER AND BTB DOMAIN CONTAINING 17"/>
    <property type="match status" value="1"/>
</dbReference>
<protein>
    <submittedName>
        <fullName evidence="1">Uncharacterized protein</fullName>
    </submittedName>
</protein>
<dbReference type="InterPro" id="IPR013087">
    <property type="entry name" value="Znf_C2H2_type"/>
</dbReference>
<dbReference type="SUPFAM" id="SSF57667">
    <property type="entry name" value="beta-beta-alpha zinc fingers"/>
    <property type="match status" value="1"/>
</dbReference>
<dbReference type="GO" id="GO:0008270">
    <property type="term" value="F:zinc ion binding"/>
    <property type="evidence" value="ECO:0007669"/>
    <property type="project" value="UniProtKB-KW"/>
</dbReference>
<dbReference type="Pfam" id="PF00096">
    <property type="entry name" value="zf-C2H2"/>
    <property type="match status" value="1"/>
</dbReference>
<proteinExistence type="predicted"/>
<evidence type="ECO:0000313" key="2">
    <source>
        <dbReference type="Proteomes" id="UP000541558"/>
    </source>
</evidence>
<reference evidence="1 2" key="1">
    <citation type="journal article" date="2020" name="ISME J.">
        <title>Uncovering the hidden diversity of litter-decomposition mechanisms in mushroom-forming fungi.</title>
        <authorList>
            <person name="Floudas D."/>
            <person name="Bentzer J."/>
            <person name="Ahren D."/>
            <person name="Johansson T."/>
            <person name="Persson P."/>
            <person name="Tunlid A."/>
        </authorList>
    </citation>
    <scope>NUCLEOTIDE SEQUENCE [LARGE SCALE GENOMIC DNA]</scope>
    <source>
        <strain evidence="1 2">CBS 175.51</strain>
    </source>
</reference>
<dbReference type="PROSITE" id="PS00028">
    <property type="entry name" value="ZINC_FINGER_C2H2_1"/>
    <property type="match status" value="1"/>
</dbReference>
<accession>A0A8H5BM77</accession>
<name>A0A8H5BM77_9AGAR</name>
<dbReference type="Proteomes" id="UP000541558">
    <property type="component" value="Unassembled WGS sequence"/>
</dbReference>
<dbReference type="PROSITE" id="PS50157">
    <property type="entry name" value="ZINC_FINGER_C2H2_2"/>
    <property type="match status" value="2"/>
</dbReference>
<dbReference type="OrthoDB" id="654211at2759"/>
<evidence type="ECO:0000313" key="1">
    <source>
        <dbReference type="EMBL" id="KAF5325713.1"/>
    </source>
</evidence>
<gene>
    <name evidence="1" type="ORF">D9611_000168</name>
</gene>
<dbReference type="PANTHER" id="PTHR24379">
    <property type="entry name" value="KRAB AND ZINC FINGER DOMAIN-CONTAINING"/>
    <property type="match status" value="1"/>
</dbReference>
<dbReference type="Gene3D" id="3.30.160.60">
    <property type="entry name" value="Classic Zinc Finger"/>
    <property type="match status" value="2"/>
</dbReference>
<keyword evidence="2" id="KW-1185">Reference proteome</keyword>
<dbReference type="InterPro" id="IPR036236">
    <property type="entry name" value="Znf_C2H2_sf"/>
</dbReference>
<dbReference type="SMART" id="SM00355">
    <property type="entry name" value="ZnF_C2H2"/>
    <property type="match status" value="3"/>
</dbReference>
<sequence>MPAVRNEAAAKAQRSVRPAQSPNTTPSTDPSSTQRARVPVQCPTCEKVVNRKADLTRHMQVHNKGAERYTCPYQECTYATLQKSNLTTHLRTHTGEKRFSCQDSPGQCDFRTSDPAAFTRHRKKKHGYVPQARSRKGSIATELESSPAPSTSGPSTGTPFPQDPLIRPVREVKEPTNHDERQRQRASGSELPRITVLEDDDDHPSPMPSEEEENSGNHSDSSESSVSTGPRSTRVCSRESSVSEVDDFLAKTIDSLKHVVGRRQRGASSPTVGKLVPVPVEPLPSGPASAIAPAPQRHPPISFERRGSVGGPP</sequence>
<organism evidence="1 2">
    <name type="scientific">Ephemerocybe angulata</name>
    <dbReference type="NCBI Taxonomy" id="980116"/>
    <lineage>
        <taxon>Eukaryota</taxon>
        <taxon>Fungi</taxon>
        <taxon>Dikarya</taxon>
        <taxon>Basidiomycota</taxon>
        <taxon>Agaricomycotina</taxon>
        <taxon>Agaricomycetes</taxon>
        <taxon>Agaricomycetidae</taxon>
        <taxon>Agaricales</taxon>
        <taxon>Agaricineae</taxon>
        <taxon>Psathyrellaceae</taxon>
        <taxon>Ephemerocybe</taxon>
    </lineage>
</organism>